<sequence length="175" mass="19744">MTIDWPIFGTIFGVNLVYITLNTLRFLLTMKGYRHLAPVVSVVEITVYVIGLSLVLNQLDNYWNVLAYALGYGVGVWVGILIEDKLALGYMMVTVIMPESSTQLATTLRENGFGVTQSVATGLEGQRLVMEILTPRKSERRLYALIKSEEPKAFMISYEPKFVSGGFWAKRIRNR</sequence>
<dbReference type="eggNOG" id="COG4843">
    <property type="taxonomic scope" value="Bacteria"/>
</dbReference>
<accession>A0A081BK51</accession>
<evidence type="ECO:0000256" key="4">
    <source>
        <dbReference type="ARBA" id="ARBA00022989"/>
    </source>
</evidence>
<reference evidence="9" key="1">
    <citation type="journal article" date="2014" name="Genome Announc.">
        <title>Draft Genome Sequence of Lactobacillus oryzae Strain SG293T.</title>
        <authorList>
            <person name="Tanizawa Y."/>
            <person name="Fujisawa T."/>
            <person name="Mochizuki T."/>
            <person name="Kaminuma E."/>
            <person name="Nakamura Y."/>
            <person name="Tohno M."/>
        </authorList>
    </citation>
    <scope>NUCLEOTIDE SEQUENCE [LARGE SCALE GENOMIC DNA]</scope>
    <source>
        <strain evidence="9">SG293</strain>
    </source>
</reference>
<keyword evidence="2 6" id="KW-1003">Cell membrane</keyword>
<dbReference type="HAMAP" id="MF_01515">
    <property type="entry name" value="UPF0316"/>
    <property type="match status" value="1"/>
</dbReference>
<evidence type="ECO:0000256" key="6">
    <source>
        <dbReference type="HAMAP-Rule" id="MF_01515"/>
    </source>
</evidence>
<dbReference type="STRING" id="1291743.LOSG293_290100"/>
<evidence type="ECO:0000256" key="1">
    <source>
        <dbReference type="ARBA" id="ARBA00004651"/>
    </source>
</evidence>
<dbReference type="CDD" id="cd16381">
    <property type="entry name" value="YitT_C_like_1"/>
    <property type="match status" value="1"/>
</dbReference>
<dbReference type="Proteomes" id="UP000028700">
    <property type="component" value="Unassembled WGS sequence"/>
</dbReference>
<dbReference type="Pfam" id="PF18955">
    <property type="entry name" value="DUF5698"/>
    <property type="match status" value="1"/>
</dbReference>
<evidence type="ECO:0000313" key="10">
    <source>
        <dbReference type="Proteomes" id="UP000028700"/>
    </source>
</evidence>
<evidence type="ECO:0000259" key="7">
    <source>
        <dbReference type="Pfam" id="PF10035"/>
    </source>
</evidence>
<keyword evidence="4 6" id="KW-1133">Transmembrane helix</keyword>
<dbReference type="InterPro" id="IPR022930">
    <property type="entry name" value="UPF0316"/>
</dbReference>
<evidence type="ECO:0000259" key="8">
    <source>
        <dbReference type="Pfam" id="PF18955"/>
    </source>
</evidence>
<keyword evidence="3 6" id="KW-0812">Transmembrane</keyword>
<dbReference type="InterPro" id="IPR044035">
    <property type="entry name" value="DUF5698"/>
</dbReference>
<gene>
    <name evidence="9" type="ORF">LOSG293_290100</name>
</gene>
<protein>
    <recommendedName>
        <fullName evidence="6">UPF0316 protein LOSG293_290100</fullName>
    </recommendedName>
</protein>
<dbReference type="InterPro" id="IPR019264">
    <property type="entry name" value="DUF2179"/>
</dbReference>
<keyword evidence="5 6" id="KW-0472">Membrane</keyword>
<keyword evidence="10" id="KW-1185">Reference proteome</keyword>
<comment type="caution">
    <text evidence="9">The sequence shown here is derived from an EMBL/GenBank/DDBJ whole genome shotgun (WGS) entry which is preliminary data.</text>
</comment>
<name>A0A081BK51_9LACO</name>
<dbReference type="AlphaFoldDB" id="A0A081BK51"/>
<feature type="transmembrane region" description="Helical" evidence="6">
    <location>
        <begin position="36"/>
        <end position="56"/>
    </location>
</feature>
<feature type="domain" description="DUF5698" evidence="8">
    <location>
        <begin position="23"/>
        <end position="80"/>
    </location>
</feature>
<feature type="domain" description="DUF2179" evidence="7">
    <location>
        <begin position="113"/>
        <end position="165"/>
    </location>
</feature>
<dbReference type="OrthoDB" id="48231at2"/>
<dbReference type="RefSeq" id="WP_034528977.1">
    <property type="nucleotide sequence ID" value="NZ_BBAZ01000028.1"/>
</dbReference>
<dbReference type="EMBL" id="BBJM01000029">
    <property type="protein sequence ID" value="GAK48419.1"/>
    <property type="molecule type" value="Genomic_DNA"/>
</dbReference>
<proteinExistence type="inferred from homology"/>
<organism evidence="9 10">
    <name type="scientific">Secundilactobacillus oryzae JCM 18671</name>
    <dbReference type="NCBI Taxonomy" id="1291743"/>
    <lineage>
        <taxon>Bacteria</taxon>
        <taxon>Bacillati</taxon>
        <taxon>Bacillota</taxon>
        <taxon>Bacilli</taxon>
        <taxon>Lactobacillales</taxon>
        <taxon>Lactobacillaceae</taxon>
        <taxon>Secundilactobacillus</taxon>
    </lineage>
</organism>
<evidence type="ECO:0000313" key="9">
    <source>
        <dbReference type="EMBL" id="GAK48419.1"/>
    </source>
</evidence>
<dbReference type="PANTHER" id="PTHR40060:SF1">
    <property type="entry name" value="UPF0316 PROTEIN YEBE"/>
    <property type="match status" value="1"/>
</dbReference>
<evidence type="ECO:0000256" key="5">
    <source>
        <dbReference type="ARBA" id="ARBA00023136"/>
    </source>
</evidence>
<dbReference type="NCBIfam" id="NF003194">
    <property type="entry name" value="PRK04164.1-5"/>
    <property type="match status" value="1"/>
</dbReference>
<dbReference type="Pfam" id="PF10035">
    <property type="entry name" value="DUF2179"/>
    <property type="match status" value="1"/>
</dbReference>
<comment type="similarity">
    <text evidence="6">Belongs to the UPF0316 family.</text>
</comment>
<evidence type="ECO:0000256" key="3">
    <source>
        <dbReference type="ARBA" id="ARBA00022692"/>
    </source>
</evidence>
<evidence type="ECO:0000256" key="2">
    <source>
        <dbReference type="ARBA" id="ARBA00022475"/>
    </source>
</evidence>
<feature type="transmembrane region" description="Helical" evidence="6">
    <location>
        <begin position="62"/>
        <end position="82"/>
    </location>
</feature>
<comment type="subcellular location">
    <subcellularLocation>
        <location evidence="1 6">Cell membrane</location>
        <topology evidence="1 6">Multi-pass membrane protein</topology>
    </subcellularLocation>
</comment>
<feature type="transmembrane region" description="Helical" evidence="6">
    <location>
        <begin position="6"/>
        <end position="24"/>
    </location>
</feature>
<dbReference type="GO" id="GO:0005886">
    <property type="term" value="C:plasma membrane"/>
    <property type="evidence" value="ECO:0007669"/>
    <property type="project" value="UniProtKB-SubCell"/>
</dbReference>
<dbReference type="PANTHER" id="PTHR40060">
    <property type="entry name" value="UPF0316 PROTEIN YEBE"/>
    <property type="match status" value="1"/>
</dbReference>